<keyword evidence="3" id="KW-1185">Reference proteome</keyword>
<comment type="caution">
    <text evidence="2">The sequence shown here is derived from an EMBL/GenBank/DDBJ whole genome shotgun (WGS) entry which is preliminary data.</text>
</comment>
<evidence type="ECO:0000313" key="3">
    <source>
        <dbReference type="Proteomes" id="UP001285441"/>
    </source>
</evidence>
<evidence type="ECO:0000313" key="2">
    <source>
        <dbReference type="EMBL" id="KAK3378381.1"/>
    </source>
</evidence>
<dbReference type="Proteomes" id="UP001285441">
    <property type="component" value="Unassembled WGS sequence"/>
</dbReference>
<name>A0AAE0KKM6_9PEZI</name>
<organism evidence="2 3">
    <name type="scientific">Podospora didyma</name>
    <dbReference type="NCBI Taxonomy" id="330526"/>
    <lineage>
        <taxon>Eukaryota</taxon>
        <taxon>Fungi</taxon>
        <taxon>Dikarya</taxon>
        <taxon>Ascomycota</taxon>
        <taxon>Pezizomycotina</taxon>
        <taxon>Sordariomycetes</taxon>
        <taxon>Sordariomycetidae</taxon>
        <taxon>Sordariales</taxon>
        <taxon>Podosporaceae</taxon>
        <taxon>Podospora</taxon>
    </lineage>
</organism>
<protein>
    <submittedName>
        <fullName evidence="2">Uncharacterized protein</fullName>
    </submittedName>
</protein>
<feature type="chain" id="PRO_5042133624" evidence="1">
    <location>
        <begin position="21"/>
        <end position="119"/>
    </location>
</feature>
<dbReference type="EMBL" id="JAULSW010000006">
    <property type="protein sequence ID" value="KAK3378381.1"/>
    <property type="molecule type" value="Genomic_DNA"/>
</dbReference>
<reference evidence="2" key="1">
    <citation type="journal article" date="2023" name="Mol. Phylogenet. Evol.">
        <title>Genome-scale phylogeny and comparative genomics of the fungal order Sordariales.</title>
        <authorList>
            <person name="Hensen N."/>
            <person name="Bonometti L."/>
            <person name="Westerberg I."/>
            <person name="Brannstrom I.O."/>
            <person name="Guillou S."/>
            <person name="Cros-Aarteil S."/>
            <person name="Calhoun S."/>
            <person name="Haridas S."/>
            <person name="Kuo A."/>
            <person name="Mondo S."/>
            <person name="Pangilinan J."/>
            <person name="Riley R."/>
            <person name="LaButti K."/>
            <person name="Andreopoulos B."/>
            <person name="Lipzen A."/>
            <person name="Chen C."/>
            <person name="Yan M."/>
            <person name="Daum C."/>
            <person name="Ng V."/>
            <person name="Clum A."/>
            <person name="Steindorff A."/>
            <person name="Ohm R.A."/>
            <person name="Martin F."/>
            <person name="Silar P."/>
            <person name="Natvig D.O."/>
            <person name="Lalanne C."/>
            <person name="Gautier V."/>
            <person name="Ament-Velasquez S.L."/>
            <person name="Kruys A."/>
            <person name="Hutchinson M.I."/>
            <person name="Powell A.J."/>
            <person name="Barry K."/>
            <person name="Miller A.N."/>
            <person name="Grigoriev I.V."/>
            <person name="Debuchy R."/>
            <person name="Gladieux P."/>
            <person name="Hiltunen Thoren M."/>
            <person name="Johannesson H."/>
        </authorList>
    </citation>
    <scope>NUCLEOTIDE SEQUENCE</scope>
    <source>
        <strain evidence="2">CBS 232.78</strain>
    </source>
</reference>
<sequence>MNQPFPPLFWFFDFVLGISSSCDSCLESLRLVIPFMIFDPISAVQGVSRPLFRAPHGDSYSLLIPLPSLKRVWPKILDMYPVGILSRIHSKLSKKRIQRREIDRVMARKEYGKKINHHL</sequence>
<evidence type="ECO:0000256" key="1">
    <source>
        <dbReference type="SAM" id="SignalP"/>
    </source>
</evidence>
<feature type="signal peptide" evidence="1">
    <location>
        <begin position="1"/>
        <end position="20"/>
    </location>
</feature>
<proteinExistence type="predicted"/>
<reference evidence="2" key="2">
    <citation type="submission" date="2023-06" db="EMBL/GenBank/DDBJ databases">
        <authorList>
            <consortium name="Lawrence Berkeley National Laboratory"/>
            <person name="Haridas S."/>
            <person name="Hensen N."/>
            <person name="Bonometti L."/>
            <person name="Westerberg I."/>
            <person name="Brannstrom I.O."/>
            <person name="Guillou S."/>
            <person name="Cros-Aarteil S."/>
            <person name="Calhoun S."/>
            <person name="Kuo A."/>
            <person name="Mondo S."/>
            <person name="Pangilinan J."/>
            <person name="Riley R."/>
            <person name="LaButti K."/>
            <person name="Andreopoulos B."/>
            <person name="Lipzen A."/>
            <person name="Chen C."/>
            <person name="Yanf M."/>
            <person name="Daum C."/>
            <person name="Ng V."/>
            <person name="Clum A."/>
            <person name="Steindorff A."/>
            <person name="Ohm R."/>
            <person name="Martin F."/>
            <person name="Silar P."/>
            <person name="Natvig D."/>
            <person name="Lalanne C."/>
            <person name="Gautier V."/>
            <person name="Ament-velasquez S.L."/>
            <person name="Kruys A."/>
            <person name="Hutchinson M.I."/>
            <person name="Powell A.J."/>
            <person name="Barry K."/>
            <person name="Miller A.N."/>
            <person name="Grigoriev I.V."/>
            <person name="Debuchy R."/>
            <person name="Gladieux P."/>
            <person name="Thoren M.H."/>
            <person name="Johannesson H."/>
        </authorList>
    </citation>
    <scope>NUCLEOTIDE SEQUENCE</scope>
    <source>
        <strain evidence="2">CBS 232.78</strain>
    </source>
</reference>
<keyword evidence="1" id="KW-0732">Signal</keyword>
<dbReference type="AlphaFoldDB" id="A0AAE0KKM6"/>
<gene>
    <name evidence="2" type="ORF">B0H63DRAFT_479729</name>
</gene>
<accession>A0AAE0KKM6</accession>